<dbReference type="Proteomes" id="UP000256900">
    <property type="component" value="Unassembled WGS sequence"/>
</dbReference>
<evidence type="ECO:0000256" key="12">
    <source>
        <dbReference type="ARBA" id="ARBA00022989"/>
    </source>
</evidence>
<evidence type="ECO:0000256" key="15">
    <source>
        <dbReference type="ARBA" id="ARBA00032605"/>
    </source>
</evidence>
<comment type="subcellular location">
    <subcellularLocation>
        <location evidence="2 19">Cell membrane</location>
        <topology evidence="2 19">Multi-pass membrane protein</topology>
    </subcellularLocation>
</comment>
<organism evidence="20 21">
    <name type="scientific">Methylovirgula ligni</name>
    <dbReference type="NCBI Taxonomy" id="569860"/>
    <lineage>
        <taxon>Bacteria</taxon>
        <taxon>Pseudomonadati</taxon>
        <taxon>Pseudomonadota</taxon>
        <taxon>Alphaproteobacteria</taxon>
        <taxon>Hyphomicrobiales</taxon>
        <taxon>Beijerinckiaceae</taxon>
        <taxon>Methylovirgula</taxon>
    </lineage>
</organism>
<evidence type="ECO:0000256" key="4">
    <source>
        <dbReference type="ARBA" id="ARBA00010561"/>
    </source>
</evidence>
<evidence type="ECO:0000256" key="17">
    <source>
        <dbReference type="ARBA" id="ARBA00048623"/>
    </source>
</evidence>
<dbReference type="PANTHER" id="PTHR34148">
    <property type="entry name" value="ADENOSYLCOBINAMIDE-GDP RIBAZOLETRANSFERASE"/>
    <property type="match status" value="1"/>
</dbReference>
<keyword evidence="9 19" id="KW-0808">Transferase</keyword>
<evidence type="ECO:0000256" key="8">
    <source>
        <dbReference type="ARBA" id="ARBA00022573"/>
    </source>
</evidence>
<evidence type="ECO:0000256" key="18">
    <source>
        <dbReference type="ARBA" id="ARBA00049504"/>
    </source>
</evidence>
<comment type="catalytic activity">
    <reaction evidence="17 19">
        <text>alpha-ribazole + adenosylcob(III)inamide-GDP = adenosylcob(III)alamin + GMP + H(+)</text>
        <dbReference type="Rhea" id="RHEA:16049"/>
        <dbReference type="ChEBI" id="CHEBI:10329"/>
        <dbReference type="ChEBI" id="CHEBI:15378"/>
        <dbReference type="ChEBI" id="CHEBI:18408"/>
        <dbReference type="ChEBI" id="CHEBI:58115"/>
        <dbReference type="ChEBI" id="CHEBI:60487"/>
        <dbReference type="EC" id="2.7.8.26"/>
    </reaction>
</comment>
<feature type="transmembrane region" description="Helical" evidence="19">
    <location>
        <begin position="124"/>
        <end position="147"/>
    </location>
</feature>
<dbReference type="RefSeq" id="WP_115836103.1">
    <property type="nucleotide sequence ID" value="NZ_CP025086.1"/>
</dbReference>
<protein>
    <recommendedName>
        <fullName evidence="6 19">Adenosylcobinamide-GDP ribazoletransferase</fullName>
        <ecNumber evidence="5 19">2.7.8.26</ecNumber>
    </recommendedName>
    <alternativeName>
        <fullName evidence="16 19">Cobalamin synthase</fullName>
    </alternativeName>
    <alternativeName>
        <fullName evidence="15 19">Cobalamin-5'-phosphate synthase</fullName>
    </alternativeName>
</protein>
<evidence type="ECO:0000256" key="2">
    <source>
        <dbReference type="ARBA" id="ARBA00004651"/>
    </source>
</evidence>
<comment type="similarity">
    <text evidence="4 19">Belongs to the CobS family.</text>
</comment>
<dbReference type="AlphaFoldDB" id="A0A3D9Z3Q5"/>
<accession>A0A3D9Z3Q5</accession>
<name>A0A3D9Z3Q5_9HYPH</name>
<keyword evidence="10 19" id="KW-0812">Transmembrane</keyword>
<evidence type="ECO:0000256" key="7">
    <source>
        <dbReference type="ARBA" id="ARBA00022475"/>
    </source>
</evidence>
<evidence type="ECO:0000256" key="10">
    <source>
        <dbReference type="ARBA" id="ARBA00022692"/>
    </source>
</evidence>
<evidence type="ECO:0000256" key="19">
    <source>
        <dbReference type="HAMAP-Rule" id="MF_00719"/>
    </source>
</evidence>
<dbReference type="PANTHER" id="PTHR34148:SF1">
    <property type="entry name" value="ADENOSYLCOBINAMIDE-GDP RIBAZOLETRANSFERASE"/>
    <property type="match status" value="1"/>
</dbReference>
<evidence type="ECO:0000256" key="9">
    <source>
        <dbReference type="ARBA" id="ARBA00022679"/>
    </source>
</evidence>
<evidence type="ECO:0000256" key="14">
    <source>
        <dbReference type="ARBA" id="ARBA00025228"/>
    </source>
</evidence>
<evidence type="ECO:0000256" key="13">
    <source>
        <dbReference type="ARBA" id="ARBA00023136"/>
    </source>
</evidence>
<evidence type="ECO:0000256" key="11">
    <source>
        <dbReference type="ARBA" id="ARBA00022842"/>
    </source>
</evidence>
<dbReference type="GO" id="GO:0008818">
    <property type="term" value="F:cobalamin 5'-phosphate synthase activity"/>
    <property type="evidence" value="ECO:0007669"/>
    <property type="project" value="UniProtKB-UniRule"/>
</dbReference>
<evidence type="ECO:0000313" key="21">
    <source>
        <dbReference type="Proteomes" id="UP000256900"/>
    </source>
</evidence>
<feature type="transmembrane region" description="Helical" evidence="19">
    <location>
        <begin position="220"/>
        <end position="237"/>
    </location>
</feature>
<dbReference type="EMBL" id="QUMO01000002">
    <property type="protein sequence ID" value="REF87969.1"/>
    <property type="molecule type" value="Genomic_DNA"/>
</dbReference>
<dbReference type="InterPro" id="IPR003805">
    <property type="entry name" value="CobS"/>
</dbReference>
<keyword evidence="11 19" id="KW-0460">Magnesium</keyword>
<feature type="transmembrane region" description="Helical" evidence="19">
    <location>
        <begin position="197"/>
        <end position="214"/>
    </location>
</feature>
<feature type="transmembrane region" description="Helical" evidence="19">
    <location>
        <begin position="153"/>
        <end position="176"/>
    </location>
</feature>
<comment type="pathway">
    <text evidence="3 19">Cofactor biosynthesis; adenosylcobalamin biosynthesis; adenosylcobalamin from cob(II)yrinate a,c-diamide: step 7/7.</text>
</comment>
<feature type="transmembrane region" description="Helical" evidence="19">
    <location>
        <begin position="51"/>
        <end position="69"/>
    </location>
</feature>
<evidence type="ECO:0000256" key="1">
    <source>
        <dbReference type="ARBA" id="ARBA00001946"/>
    </source>
</evidence>
<dbReference type="HAMAP" id="MF_00719">
    <property type="entry name" value="CobS"/>
    <property type="match status" value="1"/>
</dbReference>
<dbReference type="GO" id="GO:0009236">
    <property type="term" value="P:cobalamin biosynthetic process"/>
    <property type="evidence" value="ECO:0007669"/>
    <property type="project" value="UniProtKB-UniRule"/>
</dbReference>
<dbReference type="NCBIfam" id="TIGR00317">
    <property type="entry name" value="cobS"/>
    <property type="match status" value="1"/>
</dbReference>
<dbReference type="UniPathway" id="UPA00148">
    <property type="reaction ID" value="UER00238"/>
</dbReference>
<dbReference type="OrthoDB" id="9794626at2"/>
<comment type="catalytic activity">
    <reaction evidence="18 19">
        <text>alpha-ribazole 5'-phosphate + adenosylcob(III)inamide-GDP = adenosylcob(III)alamin 5'-phosphate + GMP + H(+)</text>
        <dbReference type="Rhea" id="RHEA:23560"/>
        <dbReference type="ChEBI" id="CHEBI:15378"/>
        <dbReference type="ChEBI" id="CHEBI:57918"/>
        <dbReference type="ChEBI" id="CHEBI:58115"/>
        <dbReference type="ChEBI" id="CHEBI:60487"/>
        <dbReference type="ChEBI" id="CHEBI:60493"/>
        <dbReference type="EC" id="2.7.8.26"/>
    </reaction>
</comment>
<comment type="cofactor">
    <cofactor evidence="1 19">
        <name>Mg(2+)</name>
        <dbReference type="ChEBI" id="CHEBI:18420"/>
    </cofactor>
</comment>
<evidence type="ECO:0000256" key="5">
    <source>
        <dbReference type="ARBA" id="ARBA00013200"/>
    </source>
</evidence>
<dbReference type="GO" id="GO:0005886">
    <property type="term" value="C:plasma membrane"/>
    <property type="evidence" value="ECO:0007669"/>
    <property type="project" value="UniProtKB-SubCell"/>
</dbReference>
<dbReference type="Pfam" id="PF02654">
    <property type="entry name" value="CobS"/>
    <property type="match status" value="1"/>
</dbReference>
<keyword evidence="8 19" id="KW-0169">Cobalamin biosynthesis</keyword>
<evidence type="ECO:0000256" key="16">
    <source>
        <dbReference type="ARBA" id="ARBA00032853"/>
    </source>
</evidence>
<gene>
    <name evidence="19" type="primary">cobS</name>
    <name evidence="20" type="ORF">DES32_1608</name>
</gene>
<dbReference type="EC" id="2.7.8.26" evidence="5 19"/>
<keyword evidence="12 19" id="KW-1133">Transmembrane helix</keyword>
<evidence type="ECO:0000256" key="6">
    <source>
        <dbReference type="ARBA" id="ARBA00015850"/>
    </source>
</evidence>
<keyword evidence="13 19" id="KW-0472">Membrane</keyword>
<dbReference type="GO" id="GO:0051073">
    <property type="term" value="F:adenosylcobinamide-GDP ribazoletransferase activity"/>
    <property type="evidence" value="ECO:0007669"/>
    <property type="project" value="UniProtKB-UniRule"/>
</dbReference>
<proteinExistence type="inferred from homology"/>
<keyword evidence="21" id="KW-1185">Reference proteome</keyword>
<evidence type="ECO:0000313" key="20">
    <source>
        <dbReference type="EMBL" id="REF87969.1"/>
    </source>
</evidence>
<keyword evidence="7 19" id="KW-1003">Cell membrane</keyword>
<evidence type="ECO:0000256" key="3">
    <source>
        <dbReference type="ARBA" id="ARBA00004663"/>
    </source>
</evidence>
<comment type="function">
    <text evidence="14 19">Joins adenosylcobinamide-GDP and alpha-ribazole to generate adenosylcobalamin (Ado-cobalamin). Also synthesizes adenosylcobalamin 5'-phosphate from adenosylcobinamide-GDP and alpha-ribazole 5'-phosphate.</text>
</comment>
<sequence length="268" mass="28183">MESYLSTVRRVASEFVADLLACLRFYSRLPIPPFEFEKNPYGSGITARMRMLPFAGALIGAFGALALLSSKALGLALPLAATLAILCLIAVTGAFHEDGLADFADSIGGTTRETRLEILKDSRIGTFGTIALIGSVLLRVLSLWIFARHNLGLASLVLIATGGVSRTLGLLPLVLLPPARTEGAGFSATSDQPPLRVTALFALALSLLPLLAGASLWRVFNALACSAVAVYGVTLLARRLYSGQTGDVAGAAQQVAEVTTYLVFAARF</sequence>
<comment type="caution">
    <text evidence="20">The sequence shown here is derived from an EMBL/GenBank/DDBJ whole genome shotgun (WGS) entry which is preliminary data.</text>
</comment>
<reference evidence="20 21" key="1">
    <citation type="submission" date="2018-08" db="EMBL/GenBank/DDBJ databases">
        <title>Genomic Encyclopedia of Type Strains, Phase IV (KMG-IV): sequencing the most valuable type-strain genomes for metagenomic binning, comparative biology and taxonomic classification.</title>
        <authorList>
            <person name="Goeker M."/>
        </authorList>
    </citation>
    <scope>NUCLEOTIDE SEQUENCE [LARGE SCALE GENOMIC DNA]</scope>
    <source>
        <strain evidence="20 21">BW863</strain>
    </source>
</reference>
<feature type="transmembrane region" description="Helical" evidence="19">
    <location>
        <begin position="75"/>
        <end position="95"/>
    </location>
</feature>